<evidence type="ECO:0000256" key="1">
    <source>
        <dbReference type="SAM" id="Coils"/>
    </source>
</evidence>
<reference evidence="4" key="1">
    <citation type="journal article" date="2019" name="Int. J. Syst. Evol. Microbiol.">
        <title>The Global Catalogue of Microorganisms (GCM) 10K type strain sequencing project: providing services to taxonomists for standard genome sequencing and annotation.</title>
        <authorList>
            <consortium name="The Broad Institute Genomics Platform"/>
            <consortium name="The Broad Institute Genome Sequencing Center for Infectious Disease"/>
            <person name="Wu L."/>
            <person name="Ma J."/>
        </authorList>
    </citation>
    <scope>NUCLEOTIDE SEQUENCE [LARGE SCALE GENOMIC DNA]</scope>
    <source>
        <strain evidence="4">TISTR 2562</strain>
    </source>
</reference>
<evidence type="ECO:0000256" key="2">
    <source>
        <dbReference type="SAM" id="MobiDB-lite"/>
    </source>
</evidence>
<proteinExistence type="predicted"/>
<feature type="coiled-coil region" evidence="1">
    <location>
        <begin position="91"/>
        <end position="132"/>
    </location>
</feature>
<organism evidence="3 4">
    <name type="scientific">Sulfitobacter aestuarii</name>
    <dbReference type="NCBI Taxonomy" id="2161676"/>
    <lineage>
        <taxon>Bacteria</taxon>
        <taxon>Pseudomonadati</taxon>
        <taxon>Pseudomonadota</taxon>
        <taxon>Alphaproteobacteria</taxon>
        <taxon>Rhodobacterales</taxon>
        <taxon>Roseobacteraceae</taxon>
        <taxon>Sulfitobacter</taxon>
    </lineage>
</organism>
<gene>
    <name evidence="3" type="ORF">ACFSUD_08155</name>
</gene>
<evidence type="ECO:0000313" key="3">
    <source>
        <dbReference type="EMBL" id="MFD2739536.1"/>
    </source>
</evidence>
<evidence type="ECO:0000313" key="4">
    <source>
        <dbReference type="Proteomes" id="UP001597474"/>
    </source>
</evidence>
<keyword evidence="4" id="KW-1185">Reference proteome</keyword>
<dbReference type="EMBL" id="JBHUMP010000005">
    <property type="protein sequence ID" value="MFD2739536.1"/>
    <property type="molecule type" value="Genomic_DNA"/>
</dbReference>
<dbReference type="Proteomes" id="UP001597474">
    <property type="component" value="Unassembled WGS sequence"/>
</dbReference>
<keyword evidence="1" id="KW-0175">Coiled coil</keyword>
<feature type="region of interest" description="Disordered" evidence="2">
    <location>
        <begin position="30"/>
        <end position="53"/>
    </location>
</feature>
<dbReference type="RefSeq" id="WP_386373254.1">
    <property type="nucleotide sequence ID" value="NZ_JBHUMP010000005.1"/>
</dbReference>
<comment type="caution">
    <text evidence="3">The sequence shown here is derived from an EMBL/GenBank/DDBJ whole genome shotgun (WGS) entry which is preliminary data.</text>
</comment>
<protein>
    <submittedName>
        <fullName evidence="3">MotE family protein</fullName>
    </submittedName>
</protein>
<sequence>MARAITYAMIGLVGLAGVKGVSLIGAASAVGSDAPPDKVTQVAAGADTAPQTVEPRALPERAARETPELLPELLVAIAAERRALGEREESLQAREAALDLARDAIAEQNRQLEALREQIDRHLARAERENTSDVTRLIEIYKAMKAEEAAGIMNEADIEVAVLVLAAMAPRSSGPIIAKMNPVRARAISKIILERSRLPGDQKLVDIRLN</sequence>
<name>A0ABW5U3A6_9RHOB</name>
<accession>A0ABW5U3A6</accession>